<evidence type="ECO:0000256" key="2">
    <source>
        <dbReference type="ARBA" id="ARBA00023012"/>
    </source>
</evidence>
<dbReference type="InterPro" id="IPR001789">
    <property type="entry name" value="Sig_transdc_resp-reg_receiver"/>
</dbReference>
<keyword evidence="5" id="KW-0804">Transcription</keyword>
<evidence type="ECO:0000259" key="6">
    <source>
        <dbReference type="PROSITE" id="PS50110"/>
    </source>
</evidence>
<gene>
    <name evidence="7" type="ORF">LCGC14_0596700</name>
</gene>
<keyword evidence="3" id="KW-0805">Transcription regulation</keyword>
<sequence>MTKVLVVDDTPDMAKLMARAVQDQGYEAIVAGDGPHALEMASAERPDVVLLDIMMPRMNGIEVLRRLKADAQLREIPVILVSAKSEDRDVIEGL</sequence>
<dbReference type="PANTHER" id="PTHR44591">
    <property type="entry name" value="STRESS RESPONSE REGULATOR PROTEIN 1"/>
    <property type="match status" value="1"/>
</dbReference>
<keyword evidence="1" id="KW-0597">Phosphoprotein</keyword>
<evidence type="ECO:0000313" key="7">
    <source>
        <dbReference type="EMBL" id="KKN54020.1"/>
    </source>
</evidence>
<dbReference type="Gene3D" id="3.40.50.2300">
    <property type="match status" value="1"/>
</dbReference>
<name>A0A0F9RBT6_9ZZZZ</name>
<dbReference type="Pfam" id="PF00072">
    <property type="entry name" value="Response_reg"/>
    <property type="match status" value="1"/>
</dbReference>
<feature type="non-terminal residue" evidence="7">
    <location>
        <position position="94"/>
    </location>
</feature>
<dbReference type="PANTHER" id="PTHR44591:SF3">
    <property type="entry name" value="RESPONSE REGULATORY DOMAIN-CONTAINING PROTEIN"/>
    <property type="match status" value="1"/>
</dbReference>
<protein>
    <recommendedName>
        <fullName evidence="6">Response regulatory domain-containing protein</fullName>
    </recommendedName>
</protein>
<evidence type="ECO:0000256" key="1">
    <source>
        <dbReference type="ARBA" id="ARBA00022553"/>
    </source>
</evidence>
<feature type="domain" description="Response regulatory" evidence="6">
    <location>
        <begin position="3"/>
        <end position="94"/>
    </location>
</feature>
<comment type="caution">
    <text evidence="7">The sequence shown here is derived from an EMBL/GenBank/DDBJ whole genome shotgun (WGS) entry which is preliminary data.</text>
</comment>
<dbReference type="SMART" id="SM00448">
    <property type="entry name" value="REC"/>
    <property type="match status" value="1"/>
</dbReference>
<proteinExistence type="predicted"/>
<dbReference type="EMBL" id="LAZR01000947">
    <property type="protein sequence ID" value="KKN54020.1"/>
    <property type="molecule type" value="Genomic_DNA"/>
</dbReference>
<dbReference type="FunFam" id="3.40.50.2300:FF:000001">
    <property type="entry name" value="DNA-binding response regulator PhoB"/>
    <property type="match status" value="1"/>
</dbReference>
<dbReference type="PROSITE" id="PS50110">
    <property type="entry name" value="RESPONSE_REGULATORY"/>
    <property type="match status" value="1"/>
</dbReference>
<dbReference type="AlphaFoldDB" id="A0A0F9RBT6"/>
<dbReference type="GO" id="GO:0003677">
    <property type="term" value="F:DNA binding"/>
    <property type="evidence" value="ECO:0007669"/>
    <property type="project" value="UniProtKB-KW"/>
</dbReference>
<dbReference type="GO" id="GO:0000160">
    <property type="term" value="P:phosphorelay signal transduction system"/>
    <property type="evidence" value="ECO:0007669"/>
    <property type="project" value="UniProtKB-KW"/>
</dbReference>
<evidence type="ECO:0000256" key="3">
    <source>
        <dbReference type="ARBA" id="ARBA00023015"/>
    </source>
</evidence>
<dbReference type="InterPro" id="IPR050595">
    <property type="entry name" value="Bact_response_regulator"/>
</dbReference>
<reference evidence="7" key="1">
    <citation type="journal article" date="2015" name="Nature">
        <title>Complex archaea that bridge the gap between prokaryotes and eukaryotes.</title>
        <authorList>
            <person name="Spang A."/>
            <person name="Saw J.H."/>
            <person name="Jorgensen S.L."/>
            <person name="Zaremba-Niedzwiedzka K."/>
            <person name="Martijn J."/>
            <person name="Lind A.E."/>
            <person name="van Eijk R."/>
            <person name="Schleper C."/>
            <person name="Guy L."/>
            <person name="Ettema T.J."/>
        </authorList>
    </citation>
    <scope>NUCLEOTIDE SEQUENCE</scope>
</reference>
<keyword evidence="4" id="KW-0238">DNA-binding</keyword>
<keyword evidence="2" id="KW-0902">Two-component regulatory system</keyword>
<accession>A0A0F9RBT6</accession>
<evidence type="ECO:0000256" key="5">
    <source>
        <dbReference type="ARBA" id="ARBA00023163"/>
    </source>
</evidence>
<organism evidence="7">
    <name type="scientific">marine sediment metagenome</name>
    <dbReference type="NCBI Taxonomy" id="412755"/>
    <lineage>
        <taxon>unclassified sequences</taxon>
        <taxon>metagenomes</taxon>
        <taxon>ecological metagenomes</taxon>
    </lineage>
</organism>
<dbReference type="SUPFAM" id="SSF52172">
    <property type="entry name" value="CheY-like"/>
    <property type="match status" value="1"/>
</dbReference>
<evidence type="ECO:0000256" key="4">
    <source>
        <dbReference type="ARBA" id="ARBA00023125"/>
    </source>
</evidence>
<dbReference type="InterPro" id="IPR011006">
    <property type="entry name" value="CheY-like_superfamily"/>
</dbReference>